<evidence type="ECO:0000256" key="6">
    <source>
        <dbReference type="ARBA" id="ARBA00022691"/>
    </source>
</evidence>
<gene>
    <name evidence="7" type="primary">pcm</name>
    <name evidence="9" type="ORF">Y958_17600</name>
</gene>
<dbReference type="InterPro" id="IPR029063">
    <property type="entry name" value="SAM-dependent_MTases_sf"/>
</dbReference>
<dbReference type="NCBIfam" id="NF001453">
    <property type="entry name" value="PRK00312.1"/>
    <property type="match status" value="1"/>
</dbReference>
<dbReference type="Proteomes" id="UP000197153">
    <property type="component" value="Chromosome 2"/>
</dbReference>
<dbReference type="GO" id="GO:0032259">
    <property type="term" value="P:methylation"/>
    <property type="evidence" value="ECO:0007669"/>
    <property type="project" value="UniProtKB-KW"/>
</dbReference>
<keyword evidence="6 7" id="KW-0949">S-adenosyl-L-methionine</keyword>
<comment type="catalytic activity">
    <reaction evidence="7">
        <text>[protein]-L-isoaspartate + S-adenosyl-L-methionine = [protein]-L-isoaspartate alpha-methyl ester + S-adenosyl-L-homocysteine</text>
        <dbReference type="Rhea" id="RHEA:12705"/>
        <dbReference type="Rhea" id="RHEA-COMP:12143"/>
        <dbReference type="Rhea" id="RHEA-COMP:12144"/>
        <dbReference type="ChEBI" id="CHEBI:57856"/>
        <dbReference type="ChEBI" id="CHEBI:59789"/>
        <dbReference type="ChEBI" id="CHEBI:90596"/>
        <dbReference type="ChEBI" id="CHEBI:90598"/>
        <dbReference type="EC" id="2.1.1.77"/>
    </reaction>
</comment>
<accession>A0A248JVI5</accession>
<comment type="subcellular location">
    <subcellularLocation>
        <location evidence="1 7">Cytoplasm</location>
    </subcellularLocation>
</comment>
<dbReference type="EMBL" id="CP022111">
    <property type="protein sequence ID" value="ASG22727.1"/>
    <property type="molecule type" value="Genomic_DNA"/>
</dbReference>
<dbReference type="FunFam" id="3.40.50.150:FF:000010">
    <property type="entry name" value="Protein-L-isoaspartate O-methyltransferase"/>
    <property type="match status" value="1"/>
</dbReference>
<dbReference type="CDD" id="cd02440">
    <property type="entry name" value="AdoMet_MTases"/>
    <property type="match status" value="1"/>
</dbReference>
<dbReference type="SUPFAM" id="SSF53335">
    <property type="entry name" value="S-adenosyl-L-methionine-dependent methyltransferases"/>
    <property type="match status" value="1"/>
</dbReference>
<feature type="active site" evidence="7">
    <location>
        <position position="60"/>
    </location>
</feature>
<dbReference type="GO" id="GO:0030091">
    <property type="term" value="P:protein repair"/>
    <property type="evidence" value="ECO:0007669"/>
    <property type="project" value="UniProtKB-UniRule"/>
</dbReference>
<dbReference type="AlphaFoldDB" id="A0A248JVI5"/>
<evidence type="ECO:0000256" key="2">
    <source>
        <dbReference type="ARBA" id="ARBA00005369"/>
    </source>
</evidence>
<dbReference type="KEGG" id="nao:Y958_17600"/>
<keyword evidence="3 7" id="KW-0963">Cytoplasm</keyword>
<evidence type="ECO:0000256" key="3">
    <source>
        <dbReference type="ARBA" id="ARBA00022490"/>
    </source>
</evidence>
<evidence type="ECO:0000256" key="8">
    <source>
        <dbReference type="SAM" id="MobiDB-lite"/>
    </source>
</evidence>
<evidence type="ECO:0000256" key="5">
    <source>
        <dbReference type="ARBA" id="ARBA00022679"/>
    </source>
</evidence>
<dbReference type="GO" id="GO:0005737">
    <property type="term" value="C:cytoplasm"/>
    <property type="evidence" value="ECO:0007669"/>
    <property type="project" value="UniProtKB-SubCell"/>
</dbReference>
<dbReference type="Gene3D" id="3.40.50.150">
    <property type="entry name" value="Vaccinia Virus protein VP39"/>
    <property type="match status" value="1"/>
</dbReference>
<organism evidence="9 10">
    <name type="scientific">Nitrospirillum viridazoti CBAmc</name>
    <dbReference type="NCBI Taxonomy" id="1441467"/>
    <lineage>
        <taxon>Bacteria</taxon>
        <taxon>Pseudomonadati</taxon>
        <taxon>Pseudomonadota</taxon>
        <taxon>Alphaproteobacteria</taxon>
        <taxon>Rhodospirillales</taxon>
        <taxon>Azospirillaceae</taxon>
        <taxon>Nitrospirillum</taxon>
        <taxon>Nitrospirillum viridazoti</taxon>
    </lineage>
</organism>
<dbReference type="NCBIfam" id="TIGR00080">
    <property type="entry name" value="pimt"/>
    <property type="match status" value="1"/>
</dbReference>
<comment type="function">
    <text evidence="7">Catalyzes the methyl esterification of L-isoaspartyl residues in peptides and proteins that result from spontaneous decomposition of normal L-aspartyl and L-asparaginyl residues. It plays a role in the repair and/or degradation of damaged proteins.</text>
</comment>
<dbReference type="RefSeq" id="WP_088873277.1">
    <property type="nucleotide sequence ID" value="NZ_CP022111.1"/>
</dbReference>
<dbReference type="PROSITE" id="PS01279">
    <property type="entry name" value="PCMT"/>
    <property type="match status" value="1"/>
</dbReference>
<dbReference type="Pfam" id="PF01135">
    <property type="entry name" value="PCMT"/>
    <property type="match status" value="1"/>
</dbReference>
<reference evidence="9 10" key="1">
    <citation type="submission" date="2017-06" db="EMBL/GenBank/DDBJ databases">
        <title>Complete genome sequence of Nitrospirillum amazonense strain CBAmC, an endophytic nitrogen-fixing and plant growth-promoting bacterium, isolated from sugarcane.</title>
        <authorList>
            <person name="Schwab S."/>
            <person name="dos Santos Teixeira K.R."/>
            <person name="Simoes Araujo J.L."/>
            <person name="Soares Vidal M."/>
            <person name="Borges de Freitas H.R."/>
            <person name="Rivello Crivelaro A.L."/>
            <person name="Bueno de Camargo Nunes A."/>
            <person name="dos Santos C.M."/>
            <person name="Palmeira da Silva Rosa D."/>
            <person name="da Silva Padilha D."/>
            <person name="da Silva E."/>
            <person name="Araujo Terra L."/>
            <person name="Soares Mendes V."/>
            <person name="Farinelli L."/>
            <person name="Magalhaes Cruz L."/>
            <person name="Baldani J.I."/>
        </authorList>
    </citation>
    <scope>NUCLEOTIDE SEQUENCE [LARGE SCALE GENOMIC DNA]</scope>
    <source>
        <strain evidence="9 10">CBAmC</strain>
    </source>
</reference>
<sequence>MSSAARKIRLLMLLRRNGVNSTDVLRAMELIPREVFVPPTFHDQAYEDTALPIGHGQTISQPMVVGLMTQALQLSDRLKVLEIGTGSGYQAAVLAKIARRVYTIERHRPLLAEAEGRFQALRLHNITARHGDGMRGWPQAAPFERILVTAGGGMDPPPDLMDQLAVGGIMVIPLGADRRSLHVVRLRKTETGVEREQLWPVRFVPLLPEVPVEPGRAEPGRGQAAPGQGGMERGDMPPPALIPPDFSDVIHQRA</sequence>
<dbReference type="PANTHER" id="PTHR11579:SF0">
    <property type="entry name" value="PROTEIN-L-ISOASPARTATE(D-ASPARTATE) O-METHYLTRANSFERASE"/>
    <property type="match status" value="1"/>
</dbReference>
<evidence type="ECO:0000313" key="9">
    <source>
        <dbReference type="EMBL" id="ASG22727.1"/>
    </source>
</evidence>
<evidence type="ECO:0000313" key="10">
    <source>
        <dbReference type="Proteomes" id="UP000197153"/>
    </source>
</evidence>
<dbReference type="PANTHER" id="PTHR11579">
    <property type="entry name" value="PROTEIN-L-ISOASPARTATE O-METHYLTRANSFERASE"/>
    <property type="match status" value="1"/>
</dbReference>
<proteinExistence type="inferred from homology"/>
<keyword evidence="4 7" id="KW-0489">Methyltransferase</keyword>
<dbReference type="HAMAP" id="MF_00090">
    <property type="entry name" value="PIMT"/>
    <property type="match status" value="1"/>
</dbReference>
<evidence type="ECO:0000256" key="1">
    <source>
        <dbReference type="ARBA" id="ARBA00004496"/>
    </source>
</evidence>
<dbReference type="InterPro" id="IPR000682">
    <property type="entry name" value="PCMT"/>
</dbReference>
<dbReference type="EC" id="2.1.1.77" evidence="7"/>
<keyword evidence="10" id="KW-1185">Reference proteome</keyword>
<feature type="region of interest" description="Disordered" evidence="8">
    <location>
        <begin position="211"/>
        <end position="254"/>
    </location>
</feature>
<keyword evidence="5 7" id="KW-0808">Transferase</keyword>
<comment type="similarity">
    <text evidence="2 7">Belongs to the methyltransferase superfamily. L-isoaspartyl/D-aspartyl protein methyltransferase family.</text>
</comment>
<name>A0A248JVI5_9PROT</name>
<dbReference type="GO" id="GO:0004719">
    <property type="term" value="F:protein-L-isoaspartate (D-aspartate) O-methyltransferase activity"/>
    <property type="evidence" value="ECO:0007669"/>
    <property type="project" value="UniProtKB-UniRule"/>
</dbReference>
<evidence type="ECO:0000256" key="4">
    <source>
        <dbReference type="ARBA" id="ARBA00022603"/>
    </source>
</evidence>
<evidence type="ECO:0000256" key="7">
    <source>
        <dbReference type="HAMAP-Rule" id="MF_00090"/>
    </source>
</evidence>
<protein>
    <recommendedName>
        <fullName evidence="7">Protein-L-isoaspartate O-methyltransferase</fullName>
        <ecNumber evidence="7">2.1.1.77</ecNumber>
    </recommendedName>
    <alternativeName>
        <fullName evidence="7">L-isoaspartyl protein carboxyl methyltransferase</fullName>
    </alternativeName>
    <alternativeName>
        <fullName evidence="7">Protein L-isoaspartyl methyltransferase</fullName>
    </alternativeName>
    <alternativeName>
        <fullName evidence="7">Protein-beta-aspartate methyltransferase</fullName>
        <shortName evidence="7">PIMT</shortName>
    </alternativeName>
</protein>